<evidence type="ECO:0000256" key="2">
    <source>
        <dbReference type="ARBA" id="ARBA00023015"/>
    </source>
</evidence>
<dbReference type="PROSITE" id="PS50931">
    <property type="entry name" value="HTH_LYSR"/>
    <property type="match status" value="1"/>
</dbReference>
<dbReference type="InterPro" id="IPR036388">
    <property type="entry name" value="WH-like_DNA-bd_sf"/>
</dbReference>
<name>A0ABU9ANX9_9BACT</name>
<accession>A0ABU9ANX9</accession>
<dbReference type="InterPro" id="IPR036390">
    <property type="entry name" value="WH_DNA-bd_sf"/>
</dbReference>
<evidence type="ECO:0000259" key="5">
    <source>
        <dbReference type="PROSITE" id="PS50931"/>
    </source>
</evidence>
<evidence type="ECO:0000313" key="6">
    <source>
        <dbReference type="EMBL" id="MEK7949419.1"/>
    </source>
</evidence>
<dbReference type="Gene3D" id="1.10.10.10">
    <property type="entry name" value="Winged helix-like DNA-binding domain superfamily/Winged helix DNA-binding domain"/>
    <property type="match status" value="1"/>
</dbReference>
<dbReference type="PANTHER" id="PTHR30346:SF28">
    <property type="entry name" value="HTH-TYPE TRANSCRIPTIONAL REGULATOR CYNR"/>
    <property type="match status" value="1"/>
</dbReference>
<keyword evidence="7" id="KW-1185">Reference proteome</keyword>
<dbReference type="CDD" id="cd08414">
    <property type="entry name" value="PBP2_LTTR_aromatics_like"/>
    <property type="match status" value="1"/>
</dbReference>
<organism evidence="6 7">
    <name type="scientific">Luteolibacter soli</name>
    <dbReference type="NCBI Taxonomy" id="3135280"/>
    <lineage>
        <taxon>Bacteria</taxon>
        <taxon>Pseudomonadati</taxon>
        <taxon>Verrucomicrobiota</taxon>
        <taxon>Verrucomicrobiia</taxon>
        <taxon>Verrucomicrobiales</taxon>
        <taxon>Verrucomicrobiaceae</taxon>
        <taxon>Luteolibacter</taxon>
    </lineage>
</organism>
<comment type="caution">
    <text evidence="6">The sequence shown here is derived from an EMBL/GenBank/DDBJ whole genome shotgun (WGS) entry which is preliminary data.</text>
</comment>
<proteinExistence type="inferred from homology"/>
<dbReference type="PRINTS" id="PR00039">
    <property type="entry name" value="HTHLYSR"/>
</dbReference>
<comment type="similarity">
    <text evidence="1">Belongs to the LysR transcriptional regulatory family.</text>
</comment>
<dbReference type="SUPFAM" id="SSF53850">
    <property type="entry name" value="Periplasmic binding protein-like II"/>
    <property type="match status" value="1"/>
</dbReference>
<protein>
    <submittedName>
        <fullName evidence="6">LysR family transcriptional regulator</fullName>
    </submittedName>
</protein>
<sequence length="300" mass="32344">MEWRQVQLFLAAAEEGSITAAARKMNLTQPALSRQIKALEEELDAELFTRGAHSVALTAAGRVLVEEGKKLIERAERVVKAVRAESAGEPLRIGYAPSLAGPLLGLALERFSQVHPRVRVQLYDCSSAEMRDGLAQGKFDVVVTVPWEGDANSVQWTAIRRHPMRLAVPNSHAFAGREKVKLSELNGQRLLLFSRNDYPEYWQAVTRLFRDHGIDAKVAGEFDGVTSLGSAVEAGLGVALVAAGSRIERVALLALDPDPEAVCVSAGLAAGKEATPVTAVFVAELKAVAAEEEKSASKKR</sequence>
<dbReference type="Pfam" id="PF03466">
    <property type="entry name" value="LysR_substrate"/>
    <property type="match status" value="1"/>
</dbReference>
<gene>
    <name evidence="6" type="ORF">WKV53_02870</name>
</gene>
<dbReference type="InterPro" id="IPR005119">
    <property type="entry name" value="LysR_subst-bd"/>
</dbReference>
<evidence type="ECO:0000256" key="3">
    <source>
        <dbReference type="ARBA" id="ARBA00023125"/>
    </source>
</evidence>
<dbReference type="Proteomes" id="UP001371305">
    <property type="component" value="Unassembled WGS sequence"/>
</dbReference>
<dbReference type="RefSeq" id="WP_341402836.1">
    <property type="nucleotide sequence ID" value="NZ_JBBUKT010000001.1"/>
</dbReference>
<dbReference type="SUPFAM" id="SSF46785">
    <property type="entry name" value="Winged helix' DNA-binding domain"/>
    <property type="match status" value="1"/>
</dbReference>
<reference evidence="6 7" key="1">
    <citation type="submission" date="2024-04" db="EMBL/GenBank/DDBJ databases">
        <title>Luteolibacter sp. isolated from soil.</title>
        <authorList>
            <person name="An J."/>
        </authorList>
    </citation>
    <scope>NUCLEOTIDE SEQUENCE [LARGE SCALE GENOMIC DNA]</scope>
    <source>
        <strain evidence="6 7">Y139</strain>
    </source>
</reference>
<dbReference type="Pfam" id="PF00126">
    <property type="entry name" value="HTH_1"/>
    <property type="match status" value="1"/>
</dbReference>
<evidence type="ECO:0000256" key="1">
    <source>
        <dbReference type="ARBA" id="ARBA00009437"/>
    </source>
</evidence>
<dbReference type="Gene3D" id="3.40.190.10">
    <property type="entry name" value="Periplasmic binding protein-like II"/>
    <property type="match status" value="2"/>
</dbReference>
<dbReference type="EMBL" id="JBBUKT010000001">
    <property type="protein sequence ID" value="MEK7949419.1"/>
    <property type="molecule type" value="Genomic_DNA"/>
</dbReference>
<keyword evidence="4" id="KW-0804">Transcription</keyword>
<dbReference type="InterPro" id="IPR000847">
    <property type="entry name" value="LysR_HTH_N"/>
</dbReference>
<feature type="domain" description="HTH lysR-type" evidence="5">
    <location>
        <begin position="1"/>
        <end position="58"/>
    </location>
</feature>
<keyword evidence="2" id="KW-0805">Transcription regulation</keyword>
<evidence type="ECO:0000313" key="7">
    <source>
        <dbReference type="Proteomes" id="UP001371305"/>
    </source>
</evidence>
<dbReference type="PANTHER" id="PTHR30346">
    <property type="entry name" value="TRANSCRIPTIONAL DUAL REGULATOR HCAR-RELATED"/>
    <property type="match status" value="1"/>
</dbReference>
<evidence type="ECO:0000256" key="4">
    <source>
        <dbReference type="ARBA" id="ARBA00023163"/>
    </source>
</evidence>
<keyword evidence="3" id="KW-0238">DNA-binding</keyword>